<evidence type="ECO:0000259" key="6">
    <source>
        <dbReference type="Pfam" id="PF01555"/>
    </source>
</evidence>
<keyword evidence="8" id="KW-1185">Reference proteome</keyword>
<keyword evidence="3 7" id="KW-0808">Transferase</keyword>
<dbReference type="Gene3D" id="3.40.50.150">
    <property type="entry name" value="Vaccinia Virus protein VP39"/>
    <property type="match status" value="1"/>
</dbReference>
<name>A0ABW3NBF6_9FLAO</name>
<proteinExistence type="predicted"/>
<comment type="caution">
    <text evidence="7">The sequence shown here is derived from an EMBL/GenBank/DDBJ whole genome shotgun (WGS) entry which is preliminary data.</text>
</comment>
<protein>
    <recommendedName>
        <fullName evidence="1">site-specific DNA-methyltransferase (adenine-specific)</fullName>
        <ecNumber evidence="1">2.1.1.72</ecNumber>
    </recommendedName>
</protein>
<dbReference type="EMBL" id="JBHTJL010000017">
    <property type="protein sequence ID" value="MFD1064313.1"/>
    <property type="molecule type" value="Genomic_DNA"/>
</dbReference>
<evidence type="ECO:0000256" key="1">
    <source>
        <dbReference type="ARBA" id="ARBA00011900"/>
    </source>
</evidence>
<reference evidence="8" key="1">
    <citation type="journal article" date="2019" name="Int. J. Syst. Evol. Microbiol.">
        <title>The Global Catalogue of Microorganisms (GCM) 10K type strain sequencing project: providing services to taxonomists for standard genome sequencing and annotation.</title>
        <authorList>
            <consortium name="The Broad Institute Genomics Platform"/>
            <consortium name="The Broad Institute Genome Sequencing Center for Infectious Disease"/>
            <person name="Wu L."/>
            <person name="Ma J."/>
        </authorList>
    </citation>
    <scope>NUCLEOTIDE SEQUENCE [LARGE SCALE GENOMIC DNA]</scope>
    <source>
        <strain evidence="8">CCUG 62215</strain>
    </source>
</reference>
<feature type="non-terminal residue" evidence="7">
    <location>
        <position position="349"/>
    </location>
</feature>
<dbReference type="GO" id="GO:0032259">
    <property type="term" value="P:methylation"/>
    <property type="evidence" value="ECO:0007669"/>
    <property type="project" value="UniProtKB-KW"/>
</dbReference>
<evidence type="ECO:0000313" key="7">
    <source>
        <dbReference type="EMBL" id="MFD1064313.1"/>
    </source>
</evidence>
<evidence type="ECO:0000256" key="4">
    <source>
        <dbReference type="ARBA" id="ARBA00022691"/>
    </source>
</evidence>
<evidence type="ECO:0000256" key="3">
    <source>
        <dbReference type="ARBA" id="ARBA00022679"/>
    </source>
</evidence>
<keyword evidence="2 7" id="KW-0489">Methyltransferase</keyword>
<gene>
    <name evidence="7" type="ORF">ACFQ1Q_13745</name>
</gene>
<dbReference type="GO" id="GO:0008168">
    <property type="term" value="F:methyltransferase activity"/>
    <property type="evidence" value="ECO:0007669"/>
    <property type="project" value="UniProtKB-KW"/>
</dbReference>
<dbReference type="SUPFAM" id="SSF53335">
    <property type="entry name" value="S-adenosyl-L-methionine-dependent methyltransferases"/>
    <property type="match status" value="1"/>
</dbReference>
<sequence>MMYPRLKLARNLLKDDGVISIHIDEHEYSNLEKLLNEIFGEENNLGTIIWDKRNPKGDAKGIAYQHEQIIFFAKNKQSFLTDNEFKRPKENALKIIEKAEKLIKKGGGANDKVRKEFKDWIKSQDFSGGEKAYSFIDDNGDVYRPVSMAWPNKKQAPDDYKIPLIHPVTKKPCPVPDKGWRNPSKTMEKLLKEGLILFGKDETTQPNRKYLLKDNMEENVPSLLYFGGSDDDLLKNLDVIFDTPKVVDVAKKIMIPIVKQNDIVIDFFAGSSTTAHAVMDLNVEDNFSRRYVMVQLPEPINESHEAFSKGYRFITEISKKRIQNVSSKLKAEYPDKVKDLDLGFKVFKL</sequence>
<evidence type="ECO:0000313" key="8">
    <source>
        <dbReference type="Proteomes" id="UP001597013"/>
    </source>
</evidence>
<evidence type="ECO:0000256" key="2">
    <source>
        <dbReference type="ARBA" id="ARBA00022603"/>
    </source>
</evidence>
<evidence type="ECO:0000256" key="5">
    <source>
        <dbReference type="ARBA" id="ARBA00047942"/>
    </source>
</evidence>
<dbReference type="EC" id="2.1.1.72" evidence="1"/>
<keyword evidence="4" id="KW-0949">S-adenosyl-L-methionine</keyword>
<dbReference type="PRINTS" id="PR00506">
    <property type="entry name" value="D21N6MTFRASE"/>
</dbReference>
<dbReference type="InterPro" id="IPR029063">
    <property type="entry name" value="SAM-dependent_MTases_sf"/>
</dbReference>
<dbReference type="InterPro" id="IPR002295">
    <property type="entry name" value="N4/N6-MTase_EcoPI_Mod-like"/>
</dbReference>
<feature type="domain" description="DNA methylase N-4/N-6" evidence="6">
    <location>
        <begin position="2"/>
        <end position="283"/>
    </location>
</feature>
<dbReference type="InterPro" id="IPR002941">
    <property type="entry name" value="DNA_methylase_N4/N6"/>
</dbReference>
<dbReference type="Proteomes" id="UP001597013">
    <property type="component" value="Unassembled WGS sequence"/>
</dbReference>
<accession>A0ABW3NBF6</accession>
<organism evidence="7 8">
    <name type="scientific">Winogradskyella litorisediminis</name>
    <dbReference type="NCBI Taxonomy" id="1156618"/>
    <lineage>
        <taxon>Bacteria</taxon>
        <taxon>Pseudomonadati</taxon>
        <taxon>Bacteroidota</taxon>
        <taxon>Flavobacteriia</taxon>
        <taxon>Flavobacteriales</taxon>
        <taxon>Flavobacteriaceae</taxon>
        <taxon>Winogradskyella</taxon>
    </lineage>
</organism>
<dbReference type="Pfam" id="PF01555">
    <property type="entry name" value="N6_N4_Mtase"/>
    <property type="match status" value="1"/>
</dbReference>
<comment type="catalytic activity">
    <reaction evidence="5">
        <text>a 2'-deoxyadenosine in DNA + S-adenosyl-L-methionine = an N(6)-methyl-2'-deoxyadenosine in DNA + S-adenosyl-L-homocysteine + H(+)</text>
        <dbReference type="Rhea" id="RHEA:15197"/>
        <dbReference type="Rhea" id="RHEA-COMP:12418"/>
        <dbReference type="Rhea" id="RHEA-COMP:12419"/>
        <dbReference type="ChEBI" id="CHEBI:15378"/>
        <dbReference type="ChEBI" id="CHEBI:57856"/>
        <dbReference type="ChEBI" id="CHEBI:59789"/>
        <dbReference type="ChEBI" id="CHEBI:90615"/>
        <dbReference type="ChEBI" id="CHEBI:90616"/>
        <dbReference type="EC" id="2.1.1.72"/>
    </reaction>
</comment>
<dbReference type="RefSeq" id="WP_386132691.1">
    <property type="nucleotide sequence ID" value="NZ_JBHTJL010000017.1"/>
</dbReference>